<dbReference type="RefSeq" id="WP_380508943.1">
    <property type="nucleotide sequence ID" value="NZ_JBHEZX010000006.1"/>
</dbReference>
<dbReference type="Proteomes" id="UP001592582">
    <property type="component" value="Unassembled WGS sequence"/>
</dbReference>
<proteinExistence type="predicted"/>
<evidence type="ECO:0000313" key="1">
    <source>
        <dbReference type="EMBL" id="MFC1410718.1"/>
    </source>
</evidence>
<reference evidence="1 2" key="1">
    <citation type="submission" date="2024-09" db="EMBL/GenBank/DDBJ databases">
        <authorList>
            <person name="Lee S.D."/>
        </authorList>
    </citation>
    <scope>NUCLEOTIDE SEQUENCE [LARGE SCALE GENOMIC DNA]</scope>
    <source>
        <strain evidence="1 2">N1-1</strain>
    </source>
</reference>
<keyword evidence="2" id="KW-1185">Reference proteome</keyword>
<dbReference type="EMBL" id="JBHEZX010000006">
    <property type="protein sequence ID" value="MFC1410718.1"/>
    <property type="molecule type" value="Genomic_DNA"/>
</dbReference>
<evidence type="ECO:0000313" key="2">
    <source>
        <dbReference type="Proteomes" id="UP001592582"/>
    </source>
</evidence>
<protein>
    <submittedName>
        <fullName evidence="1">Uncharacterized protein</fullName>
    </submittedName>
</protein>
<gene>
    <name evidence="1" type="ORF">ACEZDG_15735</name>
</gene>
<organism evidence="1 2">
    <name type="scientific">Streptacidiphilus alkalitolerans</name>
    <dbReference type="NCBI Taxonomy" id="3342712"/>
    <lineage>
        <taxon>Bacteria</taxon>
        <taxon>Bacillati</taxon>
        <taxon>Actinomycetota</taxon>
        <taxon>Actinomycetes</taxon>
        <taxon>Kitasatosporales</taxon>
        <taxon>Streptomycetaceae</taxon>
        <taxon>Streptacidiphilus</taxon>
    </lineage>
</organism>
<accession>A0ABV6VAH4</accession>
<name>A0ABV6VAH4_9ACTN</name>
<sequence length="51" mass="5777">MEVLMPDCVNPKYAAVVEQLRAGEQDRDRPDTRPRPLRAFLLKPVVGDSPE</sequence>
<comment type="caution">
    <text evidence="1">The sequence shown here is derived from an EMBL/GenBank/DDBJ whole genome shotgun (WGS) entry which is preliminary data.</text>
</comment>